<keyword evidence="3 8" id="KW-0349">Heme</keyword>
<keyword evidence="4 8" id="KW-0479">Metal-binding</keyword>
<evidence type="ECO:0000256" key="4">
    <source>
        <dbReference type="ARBA" id="ARBA00022723"/>
    </source>
</evidence>
<evidence type="ECO:0008006" key="13">
    <source>
        <dbReference type="Google" id="ProtNLM"/>
    </source>
</evidence>
<dbReference type="STRING" id="5601.A0A0D2G2V7"/>
<feature type="compositionally biased region" description="Low complexity" evidence="9">
    <location>
        <begin position="509"/>
        <end position="522"/>
    </location>
</feature>
<evidence type="ECO:0000256" key="8">
    <source>
        <dbReference type="RuleBase" id="RU000461"/>
    </source>
</evidence>
<dbReference type="Proteomes" id="UP000054266">
    <property type="component" value="Unassembled WGS sequence"/>
</dbReference>
<evidence type="ECO:0000256" key="5">
    <source>
        <dbReference type="ARBA" id="ARBA00023002"/>
    </source>
</evidence>
<dbReference type="GO" id="GO:0020037">
    <property type="term" value="F:heme binding"/>
    <property type="evidence" value="ECO:0007669"/>
    <property type="project" value="InterPro"/>
</dbReference>
<keyword evidence="12" id="KW-1185">Reference proteome</keyword>
<evidence type="ECO:0000256" key="7">
    <source>
        <dbReference type="ARBA" id="ARBA00023033"/>
    </source>
</evidence>
<evidence type="ECO:0000256" key="2">
    <source>
        <dbReference type="ARBA" id="ARBA00010617"/>
    </source>
</evidence>
<comment type="cofactor">
    <cofactor evidence="1">
        <name>heme</name>
        <dbReference type="ChEBI" id="CHEBI:30413"/>
    </cofactor>
</comment>
<dbReference type="EMBL" id="KN846959">
    <property type="protein sequence ID" value="KIW66429.1"/>
    <property type="molecule type" value="Genomic_DNA"/>
</dbReference>
<dbReference type="GO" id="GO:0004497">
    <property type="term" value="F:monooxygenase activity"/>
    <property type="evidence" value="ECO:0007669"/>
    <property type="project" value="UniProtKB-KW"/>
</dbReference>
<evidence type="ECO:0000256" key="6">
    <source>
        <dbReference type="ARBA" id="ARBA00023004"/>
    </source>
</evidence>
<dbReference type="PROSITE" id="PS00086">
    <property type="entry name" value="CYTOCHROME_P450"/>
    <property type="match status" value="1"/>
</dbReference>
<accession>A0A0D2G2V7</accession>
<evidence type="ECO:0000256" key="1">
    <source>
        <dbReference type="ARBA" id="ARBA00001971"/>
    </source>
</evidence>
<dbReference type="AlphaFoldDB" id="A0A0D2G2V7"/>
<keyword evidence="5 8" id="KW-0560">Oxidoreductase</keyword>
<evidence type="ECO:0000256" key="9">
    <source>
        <dbReference type="SAM" id="MobiDB-lite"/>
    </source>
</evidence>
<feature type="compositionally biased region" description="Basic and acidic residues" evidence="9">
    <location>
        <begin position="495"/>
        <end position="504"/>
    </location>
</feature>
<dbReference type="Gene3D" id="1.10.630.10">
    <property type="entry name" value="Cytochrome P450"/>
    <property type="match status" value="1"/>
</dbReference>
<dbReference type="PANTHER" id="PTHR46206:SF1">
    <property type="entry name" value="P450, PUTATIVE (EUROFUNG)-RELATED"/>
    <property type="match status" value="1"/>
</dbReference>
<dbReference type="HOGENOM" id="CLU_022195_9_2_1"/>
<feature type="transmembrane region" description="Helical" evidence="10">
    <location>
        <begin position="21"/>
        <end position="39"/>
    </location>
</feature>
<dbReference type="CDD" id="cd11041">
    <property type="entry name" value="CYP503A1-like"/>
    <property type="match status" value="1"/>
</dbReference>
<keyword evidence="10" id="KW-0472">Membrane</keyword>
<evidence type="ECO:0000313" key="12">
    <source>
        <dbReference type="Proteomes" id="UP000054266"/>
    </source>
</evidence>
<dbReference type="PANTHER" id="PTHR46206">
    <property type="entry name" value="CYTOCHROME P450"/>
    <property type="match status" value="1"/>
</dbReference>
<evidence type="ECO:0000256" key="3">
    <source>
        <dbReference type="ARBA" id="ARBA00022617"/>
    </source>
</evidence>
<dbReference type="Pfam" id="PF00067">
    <property type="entry name" value="p450"/>
    <property type="match status" value="1"/>
</dbReference>
<keyword evidence="7 8" id="KW-0503">Monooxygenase</keyword>
<name>A0A0D2G2V7_9EURO</name>
<gene>
    <name evidence="11" type="ORF">PV04_05764</name>
</gene>
<sequence length="597" mass="66653">MASSAVITTPLKQAIPVQFTQTMVMGLAVLVGLIAWWRWRENAATAPPDLPWVARREGVWILRDWRTRMWCWWNYEEALRRAYNEFARHSKPCVLATLDSEVVLLPPSSTSWLVSQPDTILSVSEARKRILQTKYTFPRPEVVDRPVHCDILDSELTSKTSTVTQEVCDELNAAVDRIWGPDPEDEDEEQERVGKGGWKTVVLLDSMTSIVARVSNRVFVGLPLCRDETYLKNATGFAENVTFSAAILSLIPAGIRALVAPLATYSNRKHARQFTRILTSEILRRQSQASYGGNNATSEGKREDSKDDLLQWLLTRTQTSSHSTPDETDPEVLCARLLHTNFASIPTTSFIATNALLDILASPRQERVQEILRREAVDTVDQGRDGDGPETMWQRTSLSEMRCLDSAVRESSRRAGILGVGLTRVVTAPGGVTTPEGWHIPKGCMVGTHSWGIHHDADLYPDAAKYKTFRFVETADATRNIGHAKREDADENDQDNERQNDKTNPDGLPPRLSLPTTSPSDLEFGHGPHACPGGFFAAEELKLLLAYVLSKYEIQMVMEGGVGGNWNGRGVRPECYWVGPVRCPPAGAKVRVRRRKE</sequence>
<keyword evidence="6 8" id="KW-0408">Iron</keyword>
<dbReference type="GO" id="GO:0016705">
    <property type="term" value="F:oxidoreductase activity, acting on paired donors, with incorporation or reduction of molecular oxygen"/>
    <property type="evidence" value="ECO:0007669"/>
    <property type="project" value="InterPro"/>
</dbReference>
<evidence type="ECO:0000313" key="11">
    <source>
        <dbReference type="EMBL" id="KIW66429.1"/>
    </source>
</evidence>
<dbReference type="InterPro" id="IPR001128">
    <property type="entry name" value="Cyt_P450"/>
</dbReference>
<protein>
    <recommendedName>
        <fullName evidence="13">Cytochrome P450</fullName>
    </recommendedName>
</protein>
<dbReference type="InterPro" id="IPR036396">
    <property type="entry name" value="Cyt_P450_sf"/>
</dbReference>
<dbReference type="SUPFAM" id="SSF48264">
    <property type="entry name" value="Cytochrome P450"/>
    <property type="match status" value="1"/>
</dbReference>
<keyword evidence="10" id="KW-0812">Transmembrane</keyword>
<dbReference type="InterPro" id="IPR017972">
    <property type="entry name" value="Cyt_P450_CS"/>
</dbReference>
<comment type="similarity">
    <text evidence="2 8">Belongs to the cytochrome P450 family.</text>
</comment>
<keyword evidence="10" id="KW-1133">Transmembrane helix</keyword>
<feature type="region of interest" description="Disordered" evidence="9">
    <location>
        <begin position="480"/>
        <end position="525"/>
    </location>
</feature>
<proteinExistence type="inferred from homology"/>
<reference evidence="11 12" key="1">
    <citation type="submission" date="2015-01" db="EMBL/GenBank/DDBJ databases">
        <title>The Genome Sequence of Capronia semiimmersa CBS27337.</title>
        <authorList>
            <consortium name="The Broad Institute Genomics Platform"/>
            <person name="Cuomo C."/>
            <person name="de Hoog S."/>
            <person name="Gorbushina A."/>
            <person name="Stielow B."/>
            <person name="Teixiera M."/>
            <person name="Abouelleil A."/>
            <person name="Chapman S.B."/>
            <person name="Priest M."/>
            <person name="Young S.K."/>
            <person name="Wortman J."/>
            <person name="Nusbaum C."/>
            <person name="Birren B."/>
        </authorList>
    </citation>
    <scope>NUCLEOTIDE SEQUENCE [LARGE SCALE GENOMIC DNA]</scope>
    <source>
        <strain evidence="11 12">CBS 27337</strain>
    </source>
</reference>
<evidence type="ECO:0000256" key="10">
    <source>
        <dbReference type="SAM" id="Phobius"/>
    </source>
</evidence>
<organism evidence="11 12">
    <name type="scientific">Phialophora macrospora</name>
    <dbReference type="NCBI Taxonomy" id="1851006"/>
    <lineage>
        <taxon>Eukaryota</taxon>
        <taxon>Fungi</taxon>
        <taxon>Dikarya</taxon>
        <taxon>Ascomycota</taxon>
        <taxon>Pezizomycotina</taxon>
        <taxon>Eurotiomycetes</taxon>
        <taxon>Chaetothyriomycetidae</taxon>
        <taxon>Chaetothyriales</taxon>
        <taxon>Herpotrichiellaceae</taxon>
        <taxon>Phialophora</taxon>
    </lineage>
</organism>
<dbReference type="GO" id="GO:0005506">
    <property type="term" value="F:iron ion binding"/>
    <property type="evidence" value="ECO:0007669"/>
    <property type="project" value="InterPro"/>
</dbReference>